<dbReference type="RefSeq" id="XP_031870385.1">
    <property type="nucleotide sequence ID" value="XM_032013785.1"/>
</dbReference>
<dbReference type="Proteomes" id="UP000254866">
    <property type="component" value="Unassembled WGS sequence"/>
</dbReference>
<proteinExistence type="inferred from homology"/>
<feature type="region of interest" description="Disordered" evidence="11">
    <location>
        <begin position="674"/>
        <end position="698"/>
    </location>
</feature>
<dbReference type="InterPro" id="IPR011990">
    <property type="entry name" value="TPR-like_helical_dom_sf"/>
</dbReference>
<dbReference type="SUPFAM" id="SSF69572">
    <property type="entry name" value="Activating enzymes of the ubiquitin-like proteins"/>
    <property type="match status" value="1"/>
</dbReference>
<evidence type="ECO:0000259" key="13">
    <source>
        <dbReference type="Pfam" id="PF16420"/>
    </source>
</evidence>
<evidence type="ECO:0000256" key="10">
    <source>
        <dbReference type="ARBA" id="ARBA00032823"/>
    </source>
</evidence>
<evidence type="ECO:0000256" key="9">
    <source>
        <dbReference type="ARBA" id="ARBA00030242"/>
    </source>
</evidence>
<dbReference type="GO" id="GO:0019779">
    <property type="term" value="F:Atg8 activating enzyme activity"/>
    <property type="evidence" value="ECO:0007669"/>
    <property type="project" value="TreeGrafter"/>
</dbReference>
<dbReference type="STRING" id="2656787.A0A370TQD3"/>
<evidence type="ECO:0000256" key="5">
    <source>
        <dbReference type="ARBA" id="ARBA00022448"/>
    </source>
</evidence>
<feature type="domain" description="Ubiquitin-like modifier-activating enzyme Atg7 N-terminal" evidence="13">
    <location>
        <begin position="3"/>
        <end position="326"/>
    </location>
</feature>
<dbReference type="GO" id="GO:0000407">
    <property type="term" value="C:phagophore assembly site"/>
    <property type="evidence" value="ECO:0007669"/>
    <property type="project" value="UniProtKB-SubCell"/>
</dbReference>
<sequence>MALKFAPFGSEIELPFYTALSQSKIDHDKLDDSARTVLGLYEPRATAPEDSCRMRVLGNALTSDDVPPNHIRAEGKIKNVNTIEGFKNVDKTAIIQTAAKQIWDAINDGTIYSIPSLLSSFSILSFANLKKYTFTYWFAFPALHSDPVWKSAEEQPPQLTGKDTTELVDEVGTWKYGTDSREHGFFLAKRVRHSSSESERPPTPGLGLDYKWVIGSLGKFETGFFHGVEPEDQFVAFVDPSTYPEHPGWMLRNLLVLIKRRFKLNKVQILSFRDVHAKRHEARSRIFLLETQPGEVESNVMPRVTGWERNSIGKLSPKLTNLTQYMDPIQLADQAVDLNLKLMKWRIAPDLNLDRIKDTKCLLLGAGTLGTFVSRALMAWGVRKITFVDNANVSFSNPVRQPLFDHKDCLEGGAKKAHRAAEALEEIYPNVDSTGHVMSVPMLGHPIEDEANTRLDFETLQKLINDHDVVFLLMDTRESRWLPTVMGKAAGKIVMNAALGFDTYVVMRHGVAPADGGPAVLGCYFCNDVVAPADSVKDQTLDQQCTVTRPGVAAIASNLLVEVLVSLLQHPLGAQAPAPLASVNQATASIDYERDPPGHPLGIVPHQIRGFLSTFQNKIISGQSYDCCSACSPKIVNEYQRQGWEFVKRALTDKDYVTELSGLAEVQRAAEAAADNVDWDSEPELGEDEAPNPGIDSFPAMRSQLTRVVFRRLLWNEGFTFRCPTQSALYLRHRHVTPSITLRPQQRTLFGFSTKPPRKPKTPQIAPGMMMIMEFSKMKRLKARLPPADDLVAAFRNFVQYKLFRQETVTNYNAIYVLRLFNHLRDLRTADGQHIFTGADLRRFRRVFLAKPKDSDNNYEEFPQEVYADFTPNKHLEIAKEIHKELLKRGDWQDGDVRYLVEILTQSGESAAARDAVQERFRLNVTTCQLNLALKATYNWKLVLAGFARENNESELLKTAAMMEELGIEFYGEAQRIMTCFFASRDNVEATKEWYGKRDKASKKPHSPSPETMVALYKFSLRNNELEWCKAVFRDIIENGPNKYLWDVIFQWAAGAVGKGVEDVERMMDVMIRRNPDNEKMRPDIITINGLVELAISLNDPYLAERYIALGLKRGILPNSRTYILQMGYRMDAGDLSGAQAAYEALQSEEILEDEDLPAINKYIRALCSKPNNYDRINAMLTDLEARQAGLEGATTSAVAMIYMDRDEIQNVYDLLLTNVYQYAMGDRILIRNVFYDFCMDRRNSNARAWESYQVLRQIFEEIGTDIRTELMNEFFDRGRSDMACYVFGHMRQHALSDRKPSLETYIQCFEGIAMCADAESLEMVHNMFKMDPNMEPNTRLYNALMLAYSSIGKGGRALDFWTEITNSTEGPTYRSLEIVFRACQYTHYSSDQAKEIWGQMRRMEIEITQDVFNSYVGALAGRGKFEDARDVVDSAEKELGLKPDLMTIGIFYNALPGQNRKDLVEEWAKGTYPEVWAELEKKGQTENEEETRFFKIKREFKA</sequence>
<dbReference type="InterPro" id="IPR000594">
    <property type="entry name" value="ThiF_NAD_FAD-bd"/>
</dbReference>
<comment type="subcellular location">
    <subcellularLocation>
        <location evidence="1">Preautophagosomal structure</location>
    </subcellularLocation>
</comment>
<name>A0A370TQD3_9HELO</name>
<dbReference type="OrthoDB" id="185373at2759"/>
<feature type="domain" description="THIF-type NAD/FAD binding fold" evidence="12">
    <location>
        <begin position="343"/>
        <end position="575"/>
    </location>
</feature>
<dbReference type="GO" id="GO:0032446">
    <property type="term" value="P:protein modification by small protein conjugation"/>
    <property type="evidence" value="ECO:0007669"/>
    <property type="project" value="TreeGrafter"/>
</dbReference>
<dbReference type="GO" id="GO:0000045">
    <property type="term" value="P:autophagosome assembly"/>
    <property type="evidence" value="ECO:0007669"/>
    <property type="project" value="TreeGrafter"/>
</dbReference>
<comment type="similarity">
    <text evidence="2">Belongs to the ATG7 family.</text>
</comment>
<evidence type="ECO:0000256" key="3">
    <source>
        <dbReference type="ARBA" id="ARBA00017647"/>
    </source>
</evidence>
<organism evidence="14 15">
    <name type="scientific">Venustampulla echinocandica</name>
    <dbReference type="NCBI Taxonomy" id="2656787"/>
    <lineage>
        <taxon>Eukaryota</taxon>
        <taxon>Fungi</taxon>
        <taxon>Dikarya</taxon>
        <taxon>Ascomycota</taxon>
        <taxon>Pezizomycotina</taxon>
        <taxon>Leotiomycetes</taxon>
        <taxon>Helotiales</taxon>
        <taxon>Pleuroascaceae</taxon>
        <taxon>Venustampulla</taxon>
    </lineage>
</organism>
<dbReference type="InterPro" id="IPR042522">
    <property type="entry name" value="Atg7_N_1"/>
</dbReference>
<evidence type="ECO:0000256" key="4">
    <source>
        <dbReference type="ARBA" id="ARBA00018730"/>
    </source>
</evidence>
<evidence type="ECO:0000259" key="12">
    <source>
        <dbReference type="Pfam" id="PF00899"/>
    </source>
</evidence>
<dbReference type="InterPro" id="IPR045886">
    <property type="entry name" value="ThiF/MoeB/HesA"/>
</dbReference>
<evidence type="ECO:0000256" key="11">
    <source>
        <dbReference type="SAM" id="MobiDB-lite"/>
    </source>
</evidence>
<dbReference type="EMBL" id="NPIC01000003">
    <property type="protein sequence ID" value="RDL37729.1"/>
    <property type="molecule type" value="Genomic_DNA"/>
</dbReference>
<keyword evidence="5" id="KW-0813">Transport</keyword>
<evidence type="ECO:0000256" key="6">
    <source>
        <dbReference type="ARBA" id="ARBA00022927"/>
    </source>
</evidence>
<dbReference type="Gene3D" id="3.40.50.720">
    <property type="entry name" value="NAD(P)-binding Rossmann-like Domain"/>
    <property type="match status" value="1"/>
</dbReference>
<dbReference type="GO" id="GO:0000422">
    <property type="term" value="P:autophagy of mitochondrion"/>
    <property type="evidence" value="ECO:0007669"/>
    <property type="project" value="TreeGrafter"/>
</dbReference>
<evidence type="ECO:0000256" key="8">
    <source>
        <dbReference type="ARBA" id="ARBA00029897"/>
    </source>
</evidence>
<keyword evidence="7" id="KW-0072">Autophagy</keyword>
<protein>
    <recommendedName>
        <fullName evidence="3">Ubiquitin-like modifier-activating enzyme ATG7</fullName>
    </recommendedName>
    <alternativeName>
        <fullName evidence="8 10">ATG12-activating enzyme E1 ATG7</fullName>
    </alternativeName>
    <alternativeName>
        <fullName evidence="9">Autophagy-related protein 7</fullName>
    </alternativeName>
    <alternativeName>
        <fullName evidence="4">Ubiquitin-like modifier-activating enzyme atg7</fullName>
    </alternativeName>
</protein>
<gene>
    <name evidence="14" type="ORF">BP5553_05162</name>
</gene>
<dbReference type="GO" id="GO:0015031">
    <property type="term" value="P:protein transport"/>
    <property type="evidence" value="ECO:0007669"/>
    <property type="project" value="UniProtKB-KW"/>
</dbReference>
<dbReference type="Gene3D" id="1.25.40.10">
    <property type="entry name" value="Tetratricopeptide repeat domain"/>
    <property type="match status" value="3"/>
</dbReference>
<dbReference type="Gene3D" id="3.40.140.70">
    <property type="entry name" value="Ubiquitin-like modifier-activating enzyme ATG7 N-terminal domain"/>
    <property type="match status" value="1"/>
</dbReference>
<dbReference type="InterPro" id="IPR032197">
    <property type="entry name" value="Atg7_N"/>
</dbReference>
<dbReference type="GO" id="GO:0006995">
    <property type="term" value="P:cellular response to nitrogen starvation"/>
    <property type="evidence" value="ECO:0007669"/>
    <property type="project" value="TreeGrafter"/>
</dbReference>
<evidence type="ECO:0000313" key="15">
    <source>
        <dbReference type="Proteomes" id="UP000254866"/>
    </source>
</evidence>
<evidence type="ECO:0000256" key="7">
    <source>
        <dbReference type="ARBA" id="ARBA00023006"/>
    </source>
</evidence>
<accession>A0A370TQD3</accession>
<dbReference type="GO" id="GO:0019778">
    <property type="term" value="F:Atg12 activating enzyme activity"/>
    <property type="evidence" value="ECO:0007669"/>
    <property type="project" value="TreeGrafter"/>
</dbReference>
<dbReference type="Pfam" id="PF16420">
    <property type="entry name" value="ATG7_N"/>
    <property type="match status" value="1"/>
</dbReference>
<dbReference type="PANTHER" id="PTHR10953">
    <property type="entry name" value="UBIQUITIN-ACTIVATING ENZYME E1"/>
    <property type="match status" value="1"/>
</dbReference>
<feature type="compositionally biased region" description="Acidic residues" evidence="11">
    <location>
        <begin position="677"/>
        <end position="690"/>
    </location>
</feature>
<dbReference type="FunFam" id="3.40.140.70:FF:000001">
    <property type="entry name" value="Ubiquitin-like modifier-activating enzyme atg7"/>
    <property type="match status" value="1"/>
</dbReference>
<evidence type="ECO:0000256" key="2">
    <source>
        <dbReference type="ARBA" id="ARBA00010931"/>
    </source>
</evidence>
<dbReference type="InterPro" id="IPR035985">
    <property type="entry name" value="Ubiquitin-activating_enz"/>
</dbReference>
<dbReference type="InterPro" id="IPR042523">
    <property type="entry name" value="Atg7_N_2"/>
</dbReference>
<dbReference type="Pfam" id="PF00899">
    <property type="entry name" value="ThiF"/>
    <property type="match status" value="1"/>
</dbReference>
<dbReference type="PANTHER" id="PTHR10953:SF3">
    <property type="entry name" value="UBIQUITIN-LIKE MODIFIER-ACTIVATING ENZYME ATG7"/>
    <property type="match status" value="1"/>
</dbReference>
<keyword evidence="15" id="KW-1185">Reference proteome</keyword>
<dbReference type="Gene3D" id="3.40.140.100">
    <property type="entry name" value="Ubiquitin-like modifier-activating enzyme ATG7 C-terminal domain"/>
    <property type="match status" value="1"/>
</dbReference>
<dbReference type="FunFam" id="3.40.50.720:FF:000243">
    <property type="entry name" value="Ubiquitin-like modifier-activating enzyme ATG7"/>
    <property type="match status" value="1"/>
</dbReference>
<reference evidence="14 15" key="1">
    <citation type="journal article" date="2018" name="IMA Fungus">
        <title>IMA Genome-F 9: Draft genome sequence of Annulohypoxylon stygium, Aspergillus mulundensis, Berkeleyomyces basicola (syn. Thielaviopsis basicola), Ceratocystis smalleyi, two Cercospora beticola strains, Coleophoma cylindrospora, Fusarium fracticaudum, Phialophora cf. hyalina, and Morchella septimelata.</title>
        <authorList>
            <person name="Wingfield B.D."/>
            <person name="Bills G.F."/>
            <person name="Dong Y."/>
            <person name="Huang W."/>
            <person name="Nel W.J."/>
            <person name="Swalarsk-Parry B.S."/>
            <person name="Vaghefi N."/>
            <person name="Wilken P.M."/>
            <person name="An Z."/>
            <person name="de Beer Z.W."/>
            <person name="De Vos L."/>
            <person name="Chen L."/>
            <person name="Duong T.A."/>
            <person name="Gao Y."/>
            <person name="Hammerbacher A."/>
            <person name="Kikkert J.R."/>
            <person name="Li Y."/>
            <person name="Li H."/>
            <person name="Li K."/>
            <person name="Li Q."/>
            <person name="Liu X."/>
            <person name="Ma X."/>
            <person name="Naidoo K."/>
            <person name="Pethybridge S.J."/>
            <person name="Sun J."/>
            <person name="Steenkamp E.T."/>
            <person name="van der Nest M.A."/>
            <person name="van Wyk S."/>
            <person name="Wingfield M.J."/>
            <person name="Xiong C."/>
            <person name="Yue Q."/>
            <person name="Zhang X."/>
        </authorList>
    </citation>
    <scope>NUCLEOTIDE SEQUENCE [LARGE SCALE GENOMIC DNA]</scope>
    <source>
        <strain evidence="14 15">BP 5553</strain>
    </source>
</reference>
<keyword evidence="6" id="KW-0653">Protein transport</keyword>
<comment type="caution">
    <text evidence="14">The sequence shown here is derived from an EMBL/GenBank/DDBJ whole genome shotgun (WGS) entry which is preliminary data.</text>
</comment>
<dbReference type="GeneID" id="43598011"/>
<evidence type="ECO:0000313" key="14">
    <source>
        <dbReference type="EMBL" id="RDL37729.1"/>
    </source>
</evidence>
<dbReference type="GO" id="GO:0034727">
    <property type="term" value="P:piecemeal microautophagy of the nucleus"/>
    <property type="evidence" value="ECO:0007669"/>
    <property type="project" value="TreeGrafter"/>
</dbReference>
<evidence type="ECO:0000256" key="1">
    <source>
        <dbReference type="ARBA" id="ARBA00004329"/>
    </source>
</evidence>